<dbReference type="STRING" id="414778.BCM40_06690"/>
<dbReference type="OrthoDB" id="9795306at2"/>
<dbReference type="PANTHER" id="PTHR33990:SF1">
    <property type="entry name" value="PROTEIN YJDN"/>
    <property type="match status" value="1"/>
</dbReference>
<dbReference type="InterPro" id="IPR028973">
    <property type="entry name" value="PhnB-like"/>
</dbReference>
<evidence type="ECO:0000259" key="1">
    <source>
        <dbReference type="Pfam" id="PF06983"/>
    </source>
</evidence>
<organism evidence="2 3">
    <name type="scientific">Planococcus donghaensis</name>
    <dbReference type="NCBI Taxonomy" id="414778"/>
    <lineage>
        <taxon>Bacteria</taxon>
        <taxon>Bacillati</taxon>
        <taxon>Bacillota</taxon>
        <taxon>Bacilli</taxon>
        <taxon>Bacillales</taxon>
        <taxon>Caryophanaceae</taxon>
        <taxon>Planococcus</taxon>
    </lineage>
</organism>
<dbReference type="Gene3D" id="3.10.180.10">
    <property type="entry name" value="2,3-Dihydroxybiphenyl 1,2-Dioxygenase, domain 1"/>
    <property type="match status" value="1"/>
</dbReference>
<dbReference type="AlphaFoldDB" id="A0A1C7EI89"/>
<evidence type="ECO:0000313" key="3">
    <source>
        <dbReference type="Proteomes" id="UP000092495"/>
    </source>
</evidence>
<sequence length="137" mass="15736">MKHQITPYLIFNGNAKEALEFYKKTFDGEISDVQTYGEADFPTPSEAENKIMHARFKKGELFFMVSDAFPNQDVESGSNIALVLEFEEQEEIDTIYSRLAENGTVAMELQDTFWGARYAKVKDAFGITWDLNYTYSK</sequence>
<feature type="domain" description="PhnB-like" evidence="1">
    <location>
        <begin position="4"/>
        <end position="131"/>
    </location>
</feature>
<accession>A0A1C7EI89</accession>
<dbReference type="Pfam" id="PF06983">
    <property type="entry name" value="3-dmu-9_3-mt"/>
    <property type="match status" value="1"/>
</dbReference>
<dbReference type="RefSeq" id="WP_065526121.1">
    <property type="nucleotide sequence ID" value="NZ_CP016543.2"/>
</dbReference>
<dbReference type="EMBL" id="CP016543">
    <property type="protein sequence ID" value="ANU23072.1"/>
    <property type="molecule type" value="Genomic_DNA"/>
</dbReference>
<proteinExistence type="predicted"/>
<dbReference type="KEGG" id="pdg:BCM40_06690"/>
<dbReference type="Proteomes" id="UP000092495">
    <property type="component" value="Chromosome"/>
</dbReference>
<reference evidence="2" key="1">
    <citation type="submission" date="2016-10" db="EMBL/GenBank/DDBJ databases">
        <authorList>
            <person name="See-Too W.S."/>
        </authorList>
    </citation>
    <scope>NUCLEOTIDE SEQUENCE</scope>
    <source>
        <strain evidence="2">DSM 22276</strain>
    </source>
</reference>
<dbReference type="CDD" id="cd06588">
    <property type="entry name" value="PhnB_like"/>
    <property type="match status" value="1"/>
</dbReference>
<dbReference type="PANTHER" id="PTHR33990">
    <property type="entry name" value="PROTEIN YJDN-RELATED"/>
    <property type="match status" value="1"/>
</dbReference>
<gene>
    <name evidence="2" type="ORF">BCM40_06690</name>
</gene>
<keyword evidence="3" id="KW-1185">Reference proteome</keyword>
<dbReference type="InterPro" id="IPR029068">
    <property type="entry name" value="Glyas_Bleomycin-R_OHBP_Dase"/>
</dbReference>
<evidence type="ECO:0000313" key="2">
    <source>
        <dbReference type="EMBL" id="ANU23072.1"/>
    </source>
</evidence>
<name>A0A1C7EI89_9BACL</name>
<protein>
    <recommendedName>
        <fullName evidence="1">PhnB-like domain-containing protein</fullName>
    </recommendedName>
</protein>
<dbReference type="SUPFAM" id="SSF54593">
    <property type="entry name" value="Glyoxalase/Bleomycin resistance protein/Dihydroxybiphenyl dioxygenase"/>
    <property type="match status" value="1"/>
</dbReference>